<evidence type="ECO:0000313" key="1">
    <source>
        <dbReference type="EMBL" id="ETX30302.1"/>
    </source>
</evidence>
<dbReference type="PATRIC" id="fig|1449351.3.peg.723"/>
<sequence>MTDEDFNMSMRKFLKQVGVTSQQAIEEAVRNAAAEGRALPDEVPVKVVLTSDALGLEHVVEGRIKPARDSGGAA</sequence>
<reference evidence="1 2" key="1">
    <citation type="submission" date="2014-01" db="EMBL/GenBank/DDBJ databases">
        <title>Roseivivax isoporae LMG 25204 Genome Sequencing.</title>
        <authorList>
            <person name="Lai Q."/>
            <person name="Li G."/>
            <person name="Shao Z."/>
        </authorList>
    </citation>
    <scope>NUCLEOTIDE SEQUENCE [LARGE SCALE GENOMIC DNA]</scope>
    <source>
        <strain evidence="1 2">LMG 25204</strain>
    </source>
</reference>
<evidence type="ECO:0000313" key="2">
    <source>
        <dbReference type="Proteomes" id="UP000023430"/>
    </source>
</evidence>
<dbReference type="eggNOG" id="ENOG503325B">
    <property type="taxonomic scope" value="Bacteria"/>
</dbReference>
<dbReference type="RefSeq" id="WP_280113150.1">
    <property type="nucleotide sequence ID" value="NZ_JAME01000004.1"/>
</dbReference>
<name>X7FBL8_9RHOB</name>
<dbReference type="InterPro" id="IPR045471">
    <property type="entry name" value="DUF6494"/>
</dbReference>
<dbReference type="Proteomes" id="UP000023430">
    <property type="component" value="Unassembled WGS sequence"/>
</dbReference>
<dbReference type="EMBL" id="JAME01000004">
    <property type="protein sequence ID" value="ETX30302.1"/>
    <property type="molecule type" value="Genomic_DNA"/>
</dbReference>
<protein>
    <submittedName>
        <fullName evidence="1">Uncharacterized protein</fullName>
    </submittedName>
</protein>
<keyword evidence="2" id="KW-1185">Reference proteome</keyword>
<accession>X7FBL8</accession>
<proteinExistence type="predicted"/>
<dbReference type="Pfam" id="PF20104">
    <property type="entry name" value="DUF6494"/>
    <property type="match status" value="1"/>
</dbReference>
<organism evidence="1 2">
    <name type="scientific">Roseivivax isoporae LMG 25204</name>
    <dbReference type="NCBI Taxonomy" id="1449351"/>
    <lineage>
        <taxon>Bacteria</taxon>
        <taxon>Pseudomonadati</taxon>
        <taxon>Pseudomonadota</taxon>
        <taxon>Alphaproteobacteria</taxon>
        <taxon>Rhodobacterales</taxon>
        <taxon>Roseobacteraceae</taxon>
        <taxon>Roseivivax</taxon>
    </lineage>
</organism>
<dbReference type="STRING" id="1449351.RISW2_15820"/>
<comment type="caution">
    <text evidence="1">The sequence shown here is derived from an EMBL/GenBank/DDBJ whole genome shotgun (WGS) entry which is preliminary data.</text>
</comment>
<dbReference type="AlphaFoldDB" id="X7FBL8"/>
<gene>
    <name evidence="1" type="ORF">RISW2_15820</name>
</gene>